<evidence type="ECO:0000313" key="14">
    <source>
        <dbReference type="Proteomes" id="UP000663828"/>
    </source>
</evidence>
<evidence type="ECO:0000313" key="15">
    <source>
        <dbReference type="Proteomes" id="UP000663852"/>
    </source>
</evidence>
<evidence type="ECO:0000256" key="3">
    <source>
        <dbReference type="ARBA" id="ARBA00022448"/>
    </source>
</evidence>
<comment type="subcellular location">
    <subcellularLocation>
        <location evidence="2">Cytoplasm</location>
        <location evidence="2">Cytosol</location>
    </subcellularLocation>
    <subcellularLocation>
        <location evidence="1">Peroxisome matrix</location>
    </subcellularLocation>
</comment>
<dbReference type="PROSITE" id="PS50294">
    <property type="entry name" value="WD_REPEATS_REGION"/>
    <property type="match status" value="3"/>
</dbReference>
<evidence type="ECO:0000256" key="11">
    <source>
        <dbReference type="PROSITE-ProRule" id="PRU00221"/>
    </source>
</evidence>
<feature type="repeat" description="WD" evidence="11">
    <location>
        <begin position="144"/>
        <end position="186"/>
    </location>
</feature>
<dbReference type="InterPro" id="IPR036322">
    <property type="entry name" value="WD40_repeat_dom_sf"/>
</dbReference>
<dbReference type="PROSITE" id="PS00678">
    <property type="entry name" value="WD_REPEATS_1"/>
    <property type="match status" value="2"/>
</dbReference>
<dbReference type="Gene3D" id="2.130.10.10">
    <property type="entry name" value="YVTN repeat-like/Quinoprotein amine dehydrogenase"/>
    <property type="match status" value="1"/>
</dbReference>
<keyword evidence="5 11" id="KW-0853">WD repeat</keyword>
<keyword evidence="3" id="KW-0813">Transport</keyword>
<keyword evidence="14" id="KW-1185">Reference proteome</keyword>
<name>A0A813Q3F4_ADIRI</name>
<proteinExistence type="inferred from homology"/>
<dbReference type="PANTHER" id="PTHR46027">
    <property type="entry name" value="PEROXISOMAL TARGETING SIGNAL 2 RECEPTOR"/>
    <property type="match status" value="1"/>
</dbReference>
<dbReference type="OrthoDB" id="273771at2759"/>
<dbReference type="InterPro" id="IPR001680">
    <property type="entry name" value="WD40_rpt"/>
</dbReference>
<dbReference type="SMART" id="SM00320">
    <property type="entry name" value="WD40"/>
    <property type="match status" value="6"/>
</dbReference>
<dbReference type="Proteomes" id="UP000663852">
    <property type="component" value="Unassembled WGS sequence"/>
</dbReference>
<evidence type="ECO:0000256" key="6">
    <source>
        <dbReference type="ARBA" id="ARBA00022737"/>
    </source>
</evidence>
<keyword evidence="7" id="KW-0653">Protein transport</keyword>
<dbReference type="Pfam" id="PF00400">
    <property type="entry name" value="WD40"/>
    <property type="match status" value="4"/>
</dbReference>
<organism evidence="12 15">
    <name type="scientific">Adineta ricciae</name>
    <name type="common">Rotifer</name>
    <dbReference type="NCBI Taxonomy" id="249248"/>
    <lineage>
        <taxon>Eukaryota</taxon>
        <taxon>Metazoa</taxon>
        <taxon>Spiralia</taxon>
        <taxon>Gnathifera</taxon>
        <taxon>Rotifera</taxon>
        <taxon>Eurotatoria</taxon>
        <taxon>Bdelloidea</taxon>
        <taxon>Adinetida</taxon>
        <taxon>Adinetidae</taxon>
        <taxon>Adineta</taxon>
    </lineage>
</organism>
<dbReference type="PRINTS" id="PR00320">
    <property type="entry name" value="GPROTEINBRPT"/>
</dbReference>
<keyword evidence="8" id="KW-0576">Peroxisome</keyword>
<dbReference type="PANTHER" id="PTHR46027:SF1">
    <property type="entry name" value="PEROXISOMAL TARGETING SIGNAL 2 RECEPTOR"/>
    <property type="match status" value="1"/>
</dbReference>
<dbReference type="AlphaFoldDB" id="A0A813Q3F4"/>
<gene>
    <name evidence="12" type="ORF">EDS130_LOCUS2825</name>
    <name evidence="13" type="ORF">XAT740_LOCUS31734</name>
</gene>
<evidence type="ECO:0000256" key="1">
    <source>
        <dbReference type="ARBA" id="ARBA00004253"/>
    </source>
</evidence>
<dbReference type="GO" id="GO:0005053">
    <property type="term" value="F:peroxisome matrix targeting signal-2 binding"/>
    <property type="evidence" value="ECO:0007669"/>
    <property type="project" value="InterPro"/>
</dbReference>
<evidence type="ECO:0000256" key="2">
    <source>
        <dbReference type="ARBA" id="ARBA00004514"/>
    </source>
</evidence>
<dbReference type="InterPro" id="IPR044536">
    <property type="entry name" value="PEX7"/>
</dbReference>
<comment type="caution">
    <text evidence="12">The sequence shown here is derived from an EMBL/GenBank/DDBJ whole genome shotgun (WGS) entry which is preliminary data.</text>
</comment>
<feature type="repeat" description="WD" evidence="11">
    <location>
        <begin position="99"/>
        <end position="142"/>
    </location>
</feature>
<evidence type="ECO:0000313" key="12">
    <source>
        <dbReference type="EMBL" id="CAF0761416.1"/>
    </source>
</evidence>
<reference evidence="12" key="1">
    <citation type="submission" date="2021-02" db="EMBL/GenBank/DDBJ databases">
        <authorList>
            <person name="Nowell W R."/>
        </authorList>
    </citation>
    <scope>NUCLEOTIDE SEQUENCE</scope>
</reference>
<evidence type="ECO:0000256" key="5">
    <source>
        <dbReference type="ARBA" id="ARBA00022574"/>
    </source>
</evidence>
<evidence type="ECO:0000313" key="13">
    <source>
        <dbReference type="EMBL" id="CAF1355710.1"/>
    </source>
</evidence>
<dbReference type="InterPro" id="IPR015943">
    <property type="entry name" value="WD40/YVTN_repeat-like_dom_sf"/>
</dbReference>
<dbReference type="EMBL" id="CAJNOJ010000007">
    <property type="protein sequence ID" value="CAF0761416.1"/>
    <property type="molecule type" value="Genomic_DNA"/>
</dbReference>
<keyword evidence="4" id="KW-0963">Cytoplasm</keyword>
<dbReference type="GO" id="GO:0005829">
    <property type="term" value="C:cytosol"/>
    <property type="evidence" value="ECO:0007669"/>
    <property type="project" value="UniProtKB-SubCell"/>
</dbReference>
<dbReference type="PROSITE" id="PS50082">
    <property type="entry name" value="WD_REPEATS_2"/>
    <property type="match status" value="4"/>
</dbReference>
<dbReference type="GO" id="GO:0016558">
    <property type="term" value="P:protein import into peroxisome matrix"/>
    <property type="evidence" value="ECO:0007669"/>
    <property type="project" value="InterPro"/>
</dbReference>
<feature type="repeat" description="WD" evidence="11">
    <location>
        <begin position="187"/>
        <end position="222"/>
    </location>
</feature>
<dbReference type="InterPro" id="IPR019775">
    <property type="entry name" value="WD40_repeat_CS"/>
</dbReference>
<keyword evidence="6" id="KW-0677">Repeat</keyword>
<dbReference type="PROSITE" id="PS51257">
    <property type="entry name" value="PROKAR_LIPOPROTEIN"/>
    <property type="match status" value="1"/>
</dbReference>
<accession>A0A813Q3F4</accession>
<protein>
    <recommendedName>
        <fullName evidence="10">Peroxin-7</fullName>
    </recommendedName>
</protein>
<evidence type="ECO:0000256" key="9">
    <source>
        <dbReference type="ARBA" id="ARBA00024017"/>
    </source>
</evidence>
<evidence type="ECO:0000256" key="8">
    <source>
        <dbReference type="ARBA" id="ARBA00023140"/>
    </source>
</evidence>
<evidence type="ECO:0000256" key="10">
    <source>
        <dbReference type="ARBA" id="ARBA00032565"/>
    </source>
</evidence>
<dbReference type="SUPFAM" id="SSF50978">
    <property type="entry name" value="WD40 repeat-like"/>
    <property type="match status" value="1"/>
</dbReference>
<sequence length="314" mass="35614">MSFRIVAQSNLIDACYSLRYSPHLVNQLAVVSCENFGIRGRSTIQLIGNHNQISLQWSDALFDISFVETDPSLIACASGDGSIVIWKINNNTSTPLLSLRQHQREVWSVHWSESRSSDALLSASADGTIKLWDFTRSPNLQATLTGHESIVYEARWHPRRPGLIASVSADCSLRIFDTKQASNIMNPRAHPAEVLSVDWSKYDDHLLVTGACDNRLRLWDIRMITSALSIFEGHEAAIRRVKFDPHRRDRLASTGYDGLLKFWNITPTNSNINIHTERICKEFIYGLDWNLFERDKLAVGAWDKTIRLCEFASP</sequence>
<evidence type="ECO:0000256" key="4">
    <source>
        <dbReference type="ARBA" id="ARBA00022490"/>
    </source>
</evidence>
<dbReference type="Proteomes" id="UP000663828">
    <property type="component" value="Unassembled WGS sequence"/>
</dbReference>
<evidence type="ECO:0000256" key="7">
    <source>
        <dbReference type="ARBA" id="ARBA00022927"/>
    </source>
</evidence>
<dbReference type="GO" id="GO:0005782">
    <property type="term" value="C:peroxisomal matrix"/>
    <property type="evidence" value="ECO:0007669"/>
    <property type="project" value="UniProtKB-SubCell"/>
</dbReference>
<dbReference type="EMBL" id="CAJNOR010002909">
    <property type="protein sequence ID" value="CAF1355710.1"/>
    <property type="molecule type" value="Genomic_DNA"/>
</dbReference>
<feature type="repeat" description="WD" evidence="11">
    <location>
        <begin position="231"/>
        <end position="265"/>
    </location>
</feature>
<comment type="similarity">
    <text evidence="9">Belongs to the WD repeat peroxin-7 family.</text>
</comment>
<dbReference type="InterPro" id="IPR020472">
    <property type="entry name" value="WD40_PAC1"/>
</dbReference>